<keyword evidence="2" id="KW-1185">Reference proteome</keyword>
<evidence type="ECO:0000313" key="1">
    <source>
        <dbReference type="EMBL" id="ATF25331.1"/>
    </source>
</evidence>
<accession>A0A291BVK3</accession>
<organism evidence="1 2">
    <name type="scientific">Brochothrix thermosphacta</name>
    <name type="common">Microbacterium thermosphactum</name>
    <dbReference type="NCBI Taxonomy" id="2756"/>
    <lineage>
        <taxon>Bacteria</taxon>
        <taxon>Bacillati</taxon>
        <taxon>Bacillota</taxon>
        <taxon>Bacilli</taxon>
        <taxon>Bacillales</taxon>
        <taxon>Listeriaceae</taxon>
        <taxon>Brochothrix</taxon>
    </lineage>
</organism>
<dbReference type="Proteomes" id="UP000243591">
    <property type="component" value="Chromosome"/>
</dbReference>
<sequence length="132" mass="15114">MTLRYGDYPPACPPEGAVSYDDLIVYRACCSDLVVKDQLNIENFMPVFEQKSRKFPPQKECGAKAISVNSKLEDLKETLEKYPSIGDKIIKFKMNKDCGVAFLTHTSHYNLWDYRSPNIIEAIGESWEEEVI</sequence>
<name>A0A291BVK3_BROTH</name>
<dbReference type="RefSeq" id="WP_096699248.1">
    <property type="nucleotide sequence ID" value="NZ_CP023483.1"/>
</dbReference>
<gene>
    <name evidence="1" type="ORF">CNY62_02380</name>
</gene>
<protein>
    <submittedName>
        <fullName evidence="1">Uncharacterized protein</fullName>
    </submittedName>
</protein>
<evidence type="ECO:0000313" key="2">
    <source>
        <dbReference type="Proteomes" id="UP000243591"/>
    </source>
</evidence>
<dbReference type="EMBL" id="CP023483">
    <property type="protein sequence ID" value="ATF25331.1"/>
    <property type="molecule type" value="Genomic_DNA"/>
</dbReference>
<dbReference type="KEGG" id="bths:CNY62_02380"/>
<reference evidence="1 2" key="1">
    <citation type="submission" date="2017-09" db="EMBL/GenBank/DDBJ databases">
        <title>Complete Genome Sequences of Two Strains of the Meat Spoilage Bacterium Brochothrix thermosphacta Isolated from Ground Chicken.</title>
        <authorList>
            <person name="Paoli G.C."/>
            <person name="Wijey C."/>
            <person name="Chen C.-Y."/>
            <person name="Nguyen L."/>
            <person name="Yan X."/>
            <person name="Irwin P.L."/>
        </authorList>
    </citation>
    <scope>NUCLEOTIDE SEQUENCE [LARGE SCALE GENOMIC DNA]</scope>
    <source>
        <strain evidence="1 2">BI</strain>
    </source>
</reference>
<proteinExistence type="predicted"/>
<dbReference type="AlphaFoldDB" id="A0A291BVK3"/>